<sequence length="262" mass="30647">MKNIKSIVLDRYADTTRYEYVEPGIYKTIYPDLPFADAMTNYVTTLSFTLEAKRGELENTQYPEEDILDRFLVYVRDFVKEPNGVDDPIMIHEFESTELNDIRSLLSLVGKNVYNYTEGDYIKLKIEPENAYEDLSTSDPDSDHPIFDYWIHLFTFKGRLPRKLFWKQMLINGILIFITQLVTILLFSTFLSDQTVEKITTALITIQMITNFLPFFSALARRVRDSTRSGWFTFVFLIPYVGLFILLILLLLPTNKKHNLSE</sequence>
<protein>
    <recommendedName>
        <fullName evidence="4">DUF805 domain-containing protein</fullName>
    </recommendedName>
</protein>
<organism evidence="2 3">
    <name type="scientific">Weissella cibaria</name>
    <dbReference type="NCBI Taxonomy" id="137591"/>
    <lineage>
        <taxon>Bacteria</taxon>
        <taxon>Bacillati</taxon>
        <taxon>Bacillota</taxon>
        <taxon>Bacilli</taxon>
        <taxon>Lactobacillales</taxon>
        <taxon>Lactobacillaceae</taxon>
        <taxon>Weissella</taxon>
    </lineage>
</organism>
<dbReference type="AlphaFoldDB" id="A0A1X4JK47"/>
<dbReference type="GO" id="GO:0005886">
    <property type="term" value="C:plasma membrane"/>
    <property type="evidence" value="ECO:0007669"/>
    <property type="project" value="TreeGrafter"/>
</dbReference>
<reference evidence="2 3" key="1">
    <citation type="submission" date="2017-04" db="EMBL/GenBank/DDBJ databases">
        <title>The genome sequence of Weissella cibaria isolated from wild Drosophila.</title>
        <authorList>
            <person name="Ricks N.J."/>
            <person name="Carroll C."/>
            <person name="Walters A."/>
            <person name="Newell P.D."/>
            <person name="Chaston J.M."/>
        </authorList>
    </citation>
    <scope>NUCLEOTIDE SEQUENCE [LARGE SCALE GENOMIC DNA]</scope>
    <source>
        <strain evidence="2 3">DmW_103</strain>
    </source>
</reference>
<proteinExistence type="predicted"/>
<keyword evidence="1" id="KW-0812">Transmembrane</keyword>
<dbReference type="InterPro" id="IPR008523">
    <property type="entry name" value="DUF805"/>
</dbReference>
<accession>A0A1X4JK47</accession>
<gene>
    <name evidence="2" type="ORF">B9D04_08320</name>
</gene>
<evidence type="ECO:0000256" key="1">
    <source>
        <dbReference type="SAM" id="Phobius"/>
    </source>
</evidence>
<evidence type="ECO:0000313" key="2">
    <source>
        <dbReference type="EMBL" id="OSP89121.1"/>
    </source>
</evidence>
<dbReference type="PANTHER" id="PTHR34980:SF2">
    <property type="entry name" value="INNER MEMBRANE PROTEIN YHAH-RELATED"/>
    <property type="match status" value="1"/>
</dbReference>
<keyword evidence="1" id="KW-1133">Transmembrane helix</keyword>
<feature type="transmembrane region" description="Helical" evidence="1">
    <location>
        <begin position="169"/>
        <end position="187"/>
    </location>
</feature>
<feature type="transmembrane region" description="Helical" evidence="1">
    <location>
        <begin position="231"/>
        <end position="252"/>
    </location>
</feature>
<dbReference type="Pfam" id="PF05656">
    <property type="entry name" value="DUF805"/>
    <property type="match status" value="1"/>
</dbReference>
<dbReference type="PANTHER" id="PTHR34980">
    <property type="entry name" value="INNER MEMBRANE PROTEIN-RELATED-RELATED"/>
    <property type="match status" value="1"/>
</dbReference>
<evidence type="ECO:0008006" key="4">
    <source>
        <dbReference type="Google" id="ProtNLM"/>
    </source>
</evidence>
<name>A0A1X4JK47_9LACO</name>
<feature type="transmembrane region" description="Helical" evidence="1">
    <location>
        <begin position="199"/>
        <end position="219"/>
    </location>
</feature>
<keyword evidence="1" id="KW-0472">Membrane</keyword>
<dbReference type="Proteomes" id="UP000193588">
    <property type="component" value="Unassembled WGS sequence"/>
</dbReference>
<dbReference type="EMBL" id="NDXJ01000011">
    <property type="protein sequence ID" value="OSP89121.1"/>
    <property type="molecule type" value="Genomic_DNA"/>
</dbReference>
<comment type="caution">
    <text evidence="2">The sequence shown here is derived from an EMBL/GenBank/DDBJ whole genome shotgun (WGS) entry which is preliminary data.</text>
</comment>
<dbReference type="RefSeq" id="WP_085639360.1">
    <property type="nucleotide sequence ID" value="NZ_JARXOD010000010.1"/>
</dbReference>
<evidence type="ECO:0000313" key="3">
    <source>
        <dbReference type="Proteomes" id="UP000193588"/>
    </source>
</evidence>